<gene>
    <name evidence="2" type="ORF">SLS63_010661</name>
</gene>
<evidence type="ECO:0000313" key="3">
    <source>
        <dbReference type="Proteomes" id="UP001430848"/>
    </source>
</evidence>
<feature type="region of interest" description="Disordered" evidence="1">
    <location>
        <begin position="1"/>
        <end position="27"/>
    </location>
</feature>
<name>A0ABR1NW86_DIAER</name>
<evidence type="ECO:0000313" key="2">
    <source>
        <dbReference type="EMBL" id="KAK7717806.1"/>
    </source>
</evidence>
<dbReference type="Proteomes" id="UP001430848">
    <property type="component" value="Unassembled WGS sequence"/>
</dbReference>
<keyword evidence="3" id="KW-1185">Reference proteome</keyword>
<proteinExistence type="predicted"/>
<sequence length="92" mass="10397">MPGDNENGTSSCEEEAEEAEEEGDITYAAPSDLCQGVCLLYKADEGYWYANAFNKYFQEGFSPPFPKERPTTLKQSRLREVQSVEEMGLDEE</sequence>
<protein>
    <submittedName>
        <fullName evidence="2">Uncharacterized protein</fullName>
    </submittedName>
</protein>
<feature type="compositionally biased region" description="Polar residues" evidence="1">
    <location>
        <begin position="1"/>
        <end position="11"/>
    </location>
</feature>
<reference evidence="2 3" key="1">
    <citation type="submission" date="2024-02" db="EMBL/GenBank/DDBJ databases">
        <title>De novo assembly and annotation of 12 fungi associated with fruit tree decline syndrome in Ontario, Canada.</title>
        <authorList>
            <person name="Sulman M."/>
            <person name="Ellouze W."/>
            <person name="Ilyukhin E."/>
        </authorList>
    </citation>
    <scope>NUCLEOTIDE SEQUENCE [LARGE SCALE GENOMIC DNA]</scope>
    <source>
        <strain evidence="2 3">M169</strain>
    </source>
</reference>
<accession>A0ABR1NW86</accession>
<dbReference type="EMBL" id="JAKNSF020000091">
    <property type="protein sequence ID" value="KAK7717806.1"/>
    <property type="molecule type" value="Genomic_DNA"/>
</dbReference>
<comment type="caution">
    <text evidence="2">The sequence shown here is derived from an EMBL/GenBank/DDBJ whole genome shotgun (WGS) entry which is preliminary data.</text>
</comment>
<evidence type="ECO:0000256" key="1">
    <source>
        <dbReference type="SAM" id="MobiDB-lite"/>
    </source>
</evidence>
<feature type="compositionally biased region" description="Acidic residues" evidence="1">
    <location>
        <begin position="12"/>
        <end position="24"/>
    </location>
</feature>
<organism evidence="2 3">
    <name type="scientific">Diaporthe eres</name>
    <name type="common">Phomopsis oblonga</name>
    <dbReference type="NCBI Taxonomy" id="83184"/>
    <lineage>
        <taxon>Eukaryota</taxon>
        <taxon>Fungi</taxon>
        <taxon>Dikarya</taxon>
        <taxon>Ascomycota</taxon>
        <taxon>Pezizomycotina</taxon>
        <taxon>Sordariomycetes</taxon>
        <taxon>Sordariomycetidae</taxon>
        <taxon>Diaporthales</taxon>
        <taxon>Diaporthaceae</taxon>
        <taxon>Diaporthe</taxon>
        <taxon>Diaporthe eres species complex</taxon>
    </lineage>
</organism>